<dbReference type="PANTHER" id="PTHR47456">
    <property type="entry name" value="PHD-TYPE DOMAIN-CONTAINING PROTEIN"/>
    <property type="match status" value="1"/>
</dbReference>
<sequence length="156" mass="18691">MRRAHERDDHSFKKHRRHVQVTKKLNCPVQIKVRHIIRFPEYGAASMTQPPDERVKAFIRQMVFENDVRSTTHMKLLLENNNRNNIFKGRALPPKTNSRFWPSKKTIRNHIALAIVRQRHSNNDQVALEELVTRWKDEYPQDNFFLRLKGDEREQG</sequence>
<protein>
    <submittedName>
        <fullName evidence="1">Uncharacterized protein</fullName>
    </submittedName>
</protein>
<dbReference type="AlphaFoldDB" id="A0AA88YMH3"/>
<dbReference type="Proteomes" id="UP001186944">
    <property type="component" value="Unassembled WGS sequence"/>
</dbReference>
<organism evidence="1 2">
    <name type="scientific">Pinctada imbricata</name>
    <name type="common">Atlantic pearl-oyster</name>
    <name type="synonym">Pinctada martensii</name>
    <dbReference type="NCBI Taxonomy" id="66713"/>
    <lineage>
        <taxon>Eukaryota</taxon>
        <taxon>Metazoa</taxon>
        <taxon>Spiralia</taxon>
        <taxon>Lophotrochozoa</taxon>
        <taxon>Mollusca</taxon>
        <taxon>Bivalvia</taxon>
        <taxon>Autobranchia</taxon>
        <taxon>Pteriomorphia</taxon>
        <taxon>Pterioida</taxon>
        <taxon>Pterioidea</taxon>
        <taxon>Pteriidae</taxon>
        <taxon>Pinctada</taxon>
    </lineage>
</organism>
<dbReference type="PANTHER" id="PTHR47456:SF4">
    <property type="entry name" value="SWIM-TYPE DOMAIN-CONTAINING PROTEIN"/>
    <property type="match status" value="1"/>
</dbReference>
<keyword evidence="2" id="KW-1185">Reference proteome</keyword>
<accession>A0AA88YMH3</accession>
<evidence type="ECO:0000313" key="1">
    <source>
        <dbReference type="EMBL" id="KAK3107849.1"/>
    </source>
</evidence>
<comment type="caution">
    <text evidence="1">The sequence shown here is derived from an EMBL/GenBank/DDBJ whole genome shotgun (WGS) entry which is preliminary data.</text>
</comment>
<evidence type="ECO:0000313" key="2">
    <source>
        <dbReference type="Proteomes" id="UP001186944"/>
    </source>
</evidence>
<dbReference type="InterPro" id="IPR029309">
    <property type="entry name" value="CaRF"/>
</dbReference>
<gene>
    <name evidence="1" type="ORF">FSP39_023397</name>
</gene>
<proteinExistence type="predicted"/>
<dbReference type="Pfam" id="PF15299">
    <property type="entry name" value="ALS2CR8"/>
    <property type="match status" value="1"/>
</dbReference>
<name>A0AA88YMH3_PINIB</name>
<reference evidence="1" key="1">
    <citation type="submission" date="2019-08" db="EMBL/GenBank/DDBJ databases">
        <title>The improved chromosome-level genome for the pearl oyster Pinctada fucata martensii using PacBio sequencing and Hi-C.</title>
        <authorList>
            <person name="Zheng Z."/>
        </authorList>
    </citation>
    <scope>NUCLEOTIDE SEQUENCE</scope>
    <source>
        <strain evidence="1">ZZ-2019</strain>
        <tissue evidence="1">Adductor muscle</tissue>
    </source>
</reference>
<dbReference type="GO" id="GO:0003700">
    <property type="term" value="F:DNA-binding transcription factor activity"/>
    <property type="evidence" value="ECO:0007669"/>
    <property type="project" value="InterPro"/>
</dbReference>
<dbReference type="EMBL" id="VSWD01000002">
    <property type="protein sequence ID" value="KAK3107849.1"/>
    <property type="molecule type" value="Genomic_DNA"/>
</dbReference>